<reference evidence="2" key="1">
    <citation type="submission" date="2022-12" db="EMBL/GenBank/DDBJ databases">
        <title>Chromosome-level genome assembly of the bean flower thrips Megalurothrips usitatus.</title>
        <authorList>
            <person name="Ma L."/>
            <person name="Liu Q."/>
            <person name="Li H."/>
            <person name="Cai W."/>
        </authorList>
    </citation>
    <scope>NUCLEOTIDE SEQUENCE</scope>
    <source>
        <strain evidence="2">Cailab_2022a</strain>
    </source>
</reference>
<keyword evidence="3" id="KW-1185">Reference proteome</keyword>
<evidence type="ECO:0000313" key="3">
    <source>
        <dbReference type="Proteomes" id="UP001075354"/>
    </source>
</evidence>
<dbReference type="Proteomes" id="UP001075354">
    <property type="component" value="Chromosome 7"/>
</dbReference>
<evidence type="ECO:0000256" key="1">
    <source>
        <dbReference type="SAM" id="MobiDB-lite"/>
    </source>
</evidence>
<dbReference type="EMBL" id="JAPTSV010000007">
    <property type="protein sequence ID" value="KAJ1526460.1"/>
    <property type="molecule type" value="Genomic_DNA"/>
</dbReference>
<feature type="compositionally biased region" description="Acidic residues" evidence="1">
    <location>
        <begin position="389"/>
        <end position="399"/>
    </location>
</feature>
<organism evidence="2 3">
    <name type="scientific">Megalurothrips usitatus</name>
    <name type="common">bean blossom thrips</name>
    <dbReference type="NCBI Taxonomy" id="439358"/>
    <lineage>
        <taxon>Eukaryota</taxon>
        <taxon>Metazoa</taxon>
        <taxon>Ecdysozoa</taxon>
        <taxon>Arthropoda</taxon>
        <taxon>Hexapoda</taxon>
        <taxon>Insecta</taxon>
        <taxon>Pterygota</taxon>
        <taxon>Neoptera</taxon>
        <taxon>Paraneoptera</taxon>
        <taxon>Thysanoptera</taxon>
        <taxon>Terebrantia</taxon>
        <taxon>Thripoidea</taxon>
        <taxon>Thripidae</taxon>
        <taxon>Megalurothrips</taxon>
    </lineage>
</organism>
<gene>
    <name evidence="2" type="ORF">ONE63_009593</name>
</gene>
<feature type="compositionally biased region" description="Basic residues" evidence="1">
    <location>
        <begin position="306"/>
        <end position="323"/>
    </location>
</feature>
<sequence>MTPPAESNVRSTPHRERASESVSPSKSTKEDLSHSGSSRSSGFQDRGLEKKKIPTSREKSPSVCFSKSYVRSTPHRERASESVSPSTSTKEDLSHSGRSHSSGFQDRGLEKKKIPTSREKSPSLSFSRSNVGSTQLRKQDSSHTGRSRSSAHSKPAKDCSSKPQTLSVDEVARYILQDLEGEVPLQRNGQGQVHLGNGIWIHEENWEDRHNCNPRATIAVRDLMVETWGPKSLGERSVHGVKNPFDHSRPTKLKATPAKLNVIVGFYRARLMHEGMSKREHLDMACKNMMQRTMKDKFQKSSPRASKNRRARQKEKSKAKRQLMFHEEHHSGSSEDYPPPISPQSVQEEDWDDNHRKNVGMGVSSYDHQSDDNDDQEPLDEGHHRQDDNDQLLDSDEDFSLFRKKGSGSVNYDSD</sequence>
<feature type="compositionally biased region" description="Polar residues" evidence="1">
    <location>
        <begin position="122"/>
        <end position="136"/>
    </location>
</feature>
<protein>
    <submittedName>
        <fullName evidence="2">Uncharacterized protein</fullName>
    </submittedName>
</protein>
<feature type="compositionally biased region" description="Basic and acidic residues" evidence="1">
    <location>
        <begin position="324"/>
        <end position="333"/>
    </location>
</feature>
<dbReference type="AlphaFoldDB" id="A0AAV7XLG8"/>
<comment type="caution">
    <text evidence="2">The sequence shown here is derived from an EMBL/GenBank/DDBJ whole genome shotgun (WGS) entry which is preliminary data.</text>
</comment>
<feature type="region of interest" description="Disordered" evidence="1">
    <location>
        <begin position="1"/>
        <end position="164"/>
    </location>
</feature>
<feature type="region of interest" description="Disordered" evidence="1">
    <location>
        <begin position="293"/>
        <end position="415"/>
    </location>
</feature>
<evidence type="ECO:0000313" key="2">
    <source>
        <dbReference type="EMBL" id="KAJ1526460.1"/>
    </source>
</evidence>
<feature type="compositionally biased region" description="Basic and acidic residues" evidence="1">
    <location>
        <begin position="107"/>
        <end position="121"/>
    </location>
</feature>
<feature type="compositionally biased region" description="Basic and acidic residues" evidence="1">
    <location>
        <begin position="46"/>
        <end position="60"/>
    </location>
</feature>
<accession>A0AAV7XLG8</accession>
<proteinExistence type="predicted"/>
<name>A0AAV7XLG8_9NEOP</name>